<gene>
    <name evidence="3" type="ORF">ACFQ1G_09975</name>
</gene>
<evidence type="ECO:0000313" key="4">
    <source>
        <dbReference type="Proteomes" id="UP001597100"/>
    </source>
</evidence>
<evidence type="ECO:0000256" key="2">
    <source>
        <dbReference type="SAM" id="Phobius"/>
    </source>
</evidence>
<feature type="transmembrane region" description="Helical" evidence="2">
    <location>
        <begin position="437"/>
        <end position="462"/>
    </location>
</feature>
<protein>
    <submittedName>
        <fullName evidence="3">MFS transporter</fullName>
    </submittedName>
</protein>
<keyword evidence="4" id="KW-1185">Reference proteome</keyword>
<feature type="transmembrane region" description="Helical" evidence="2">
    <location>
        <begin position="387"/>
        <end position="407"/>
    </location>
</feature>
<feature type="transmembrane region" description="Helical" evidence="2">
    <location>
        <begin position="187"/>
        <end position="209"/>
    </location>
</feature>
<dbReference type="SUPFAM" id="SSF103473">
    <property type="entry name" value="MFS general substrate transporter"/>
    <property type="match status" value="1"/>
</dbReference>
<dbReference type="InterPro" id="IPR036259">
    <property type="entry name" value="MFS_trans_sf"/>
</dbReference>
<feature type="transmembrane region" description="Helical" evidence="2">
    <location>
        <begin position="86"/>
        <end position="103"/>
    </location>
</feature>
<dbReference type="EMBL" id="JBHTJP010000035">
    <property type="protein sequence ID" value="MFD0977120.1"/>
    <property type="molecule type" value="Genomic_DNA"/>
</dbReference>
<feature type="transmembrane region" description="Helical" evidence="2">
    <location>
        <begin position="252"/>
        <end position="279"/>
    </location>
</feature>
<feature type="transmembrane region" description="Helical" evidence="2">
    <location>
        <begin position="51"/>
        <end position="74"/>
    </location>
</feature>
<feature type="transmembrane region" description="Helical" evidence="2">
    <location>
        <begin position="321"/>
        <end position="340"/>
    </location>
</feature>
<evidence type="ECO:0000313" key="3">
    <source>
        <dbReference type="EMBL" id="MFD0977120.1"/>
    </source>
</evidence>
<proteinExistence type="inferred from homology"/>
<feature type="transmembrane region" description="Helical" evidence="2">
    <location>
        <begin position="153"/>
        <end position="175"/>
    </location>
</feature>
<evidence type="ECO:0000256" key="1">
    <source>
        <dbReference type="ARBA" id="ARBA00009617"/>
    </source>
</evidence>
<feature type="transmembrane region" description="Helical" evidence="2">
    <location>
        <begin position="291"/>
        <end position="309"/>
    </location>
</feature>
<sequence length="520" mass="58021">MAQIKTPAKDIVPTGQKMAFGAGHLVLNLLPGALGFFMFFLLTAFGMDPFLAGLLGGLPRIFDALTDPIMGFISDNTKSRWGRRRPYIFVGAILSGILFAVLWQLDPENSELFNFWYFLIFSMIFLIGNTMFATPLVGLGYEMSSDYNERTRIMAFGNTIGQVAWMIVPWFWVIIADPNIFESQAVGVRQLSIIVGGICMVLGILPALFCKEIDSTHMENRKKISFKTMFSNLKELFRGIGLMSKNKPFMKLCGATFLVFNGFQIVAAFSVYIIVFYMFNGSYGAAGTWPAWFSSITAIITAFVVIPIVTAISNKWGKREAFIISTFLSIIGYILKWWGFDVTLNARFNNTELGQTLSNGVAHIFEFLNPYLETAGMTWFSIDASQGIPWLMFIPIPLIAFGLGGLFTIMMSMTADVCDLDELENGMPRKEGTFGAIYWWMVKLGQAIALVLGGLVLKLVGFISDAPTQTADTMVKLRIADIAIPAITAALAIWIMWTYSLNEKRAREIKEELIDRRGDI</sequence>
<feature type="transmembrane region" description="Helical" evidence="2">
    <location>
        <begin position="25"/>
        <end position="45"/>
    </location>
</feature>
<accession>A0ABW3IHW9</accession>
<dbReference type="PANTHER" id="PTHR11328:SF24">
    <property type="entry name" value="MAJOR FACILITATOR SUPERFAMILY (MFS) PROFILE DOMAIN-CONTAINING PROTEIN"/>
    <property type="match status" value="1"/>
</dbReference>
<comment type="caution">
    <text evidence="3">The sequence shown here is derived from an EMBL/GenBank/DDBJ whole genome shotgun (WGS) entry which is preliminary data.</text>
</comment>
<reference evidence="4" key="1">
    <citation type="journal article" date="2019" name="Int. J. Syst. Evol. Microbiol.">
        <title>The Global Catalogue of Microorganisms (GCM) 10K type strain sequencing project: providing services to taxonomists for standard genome sequencing and annotation.</title>
        <authorList>
            <consortium name="The Broad Institute Genomics Platform"/>
            <consortium name="The Broad Institute Genome Sequencing Center for Infectious Disease"/>
            <person name="Wu L."/>
            <person name="Ma J."/>
        </authorList>
    </citation>
    <scope>NUCLEOTIDE SEQUENCE [LARGE SCALE GENOMIC DNA]</scope>
    <source>
        <strain evidence="4">CCUG 60898</strain>
    </source>
</reference>
<organism evidence="3 4">
    <name type="scientific">Salinimicrobium gaetbulicola</name>
    <dbReference type="NCBI Taxonomy" id="999702"/>
    <lineage>
        <taxon>Bacteria</taxon>
        <taxon>Pseudomonadati</taxon>
        <taxon>Bacteroidota</taxon>
        <taxon>Flavobacteriia</taxon>
        <taxon>Flavobacteriales</taxon>
        <taxon>Flavobacteriaceae</taxon>
        <taxon>Salinimicrobium</taxon>
    </lineage>
</organism>
<keyword evidence="2" id="KW-0812">Transmembrane</keyword>
<comment type="similarity">
    <text evidence="1">Belongs to the sodium:galactoside symporter (TC 2.A.2) family.</text>
</comment>
<feature type="transmembrane region" description="Helical" evidence="2">
    <location>
        <begin position="482"/>
        <end position="501"/>
    </location>
</feature>
<feature type="transmembrane region" description="Helical" evidence="2">
    <location>
        <begin position="115"/>
        <end position="141"/>
    </location>
</feature>
<keyword evidence="2" id="KW-0472">Membrane</keyword>
<name>A0ABW3IHW9_9FLAO</name>
<dbReference type="Gene3D" id="1.20.1250.20">
    <property type="entry name" value="MFS general substrate transporter like domains"/>
    <property type="match status" value="2"/>
</dbReference>
<dbReference type="PANTHER" id="PTHR11328">
    <property type="entry name" value="MAJOR FACILITATOR SUPERFAMILY DOMAIN-CONTAINING PROTEIN"/>
    <property type="match status" value="1"/>
</dbReference>
<dbReference type="InterPro" id="IPR039672">
    <property type="entry name" value="MFS_2"/>
</dbReference>
<dbReference type="RefSeq" id="WP_380739143.1">
    <property type="nucleotide sequence ID" value="NZ_JBHTJP010000035.1"/>
</dbReference>
<keyword evidence="2" id="KW-1133">Transmembrane helix</keyword>
<dbReference type="Pfam" id="PF13347">
    <property type="entry name" value="MFS_2"/>
    <property type="match status" value="1"/>
</dbReference>
<dbReference type="Proteomes" id="UP001597100">
    <property type="component" value="Unassembled WGS sequence"/>
</dbReference>